<proteinExistence type="predicted"/>
<evidence type="ECO:0000256" key="1">
    <source>
        <dbReference type="SAM" id="SignalP"/>
    </source>
</evidence>
<dbReference type="OrthoDB" id="614750at2"/>
<comment type="caution">
    <text evidence="2">The sequence shown here is derived from an EMBL/GenBank/DDBJ whole genome shotgun (WGS) entry which is preliminary data.</text>
</comment>
<feature type="signal peptide" evidence="1">
    <location>
        <begin position="1"/>
        <end position="19"/>
    </location>
</feature>
<organism evidence="2 3">
    <name type="scientific">Rubrivirga marina</name>
    <dbReference type="NCBI Taxonomy" id="1196024"/>
    <lineage>
        <taxon>Bacteria</taxon>
        <taxon>Pseudomonadati</taxon>
        <taxon>Rhodothermota</taxon>
        <taxon>Rhodothermia</taxon>
        <taxon>Rhodothermales</taxon>
        <taxon>Rubricoccaceae</taxon>
        <taxon>Rubrivirga</taxon>
    </lineage>
</organism>
<dbReference type="RefSeq" id="WP_095510863.1">
    <property type="nucleotide sequence ID" value="NZ_MQWD01000001.1"/>
</dbReference>
<dbReference type="EMBL" id="MQWD01000001">
    <property type="protein sequence ID" value="PAP77197.1"/>
    <property type="molecule type" value="Genomic_DNA"/>
</dbReference>
<evidence type="ECO:0000313" key="2">
    <source>
        <dbReference type="EMBL" id="PAP77197.1"/>
    </source>
</evidence>
<protein>
    <recommendedName>
        <fullName evidence="4">Secretion system C-terminal sorting domain-containing protein</fullName>
    </recommendedName>
</protein>
<evidence type="ECO:0008006" key="4">
    <source>
        <dbReference type="Google" id="ProtNLM"/>
    </source>
</evidence>
<dbReference type="Proteomes" id="UP000216339">
    <property type="component" value="Unassembled WGS sequence"/>
</dbReference>
<gene>
    <name evidence="2" type="ORF">BSZ37_12530</name>
</gene>
<sequence length="422" mass="44430">MRRFVAVLAAGLFVASASAQVEVLRATDHCVLPVTAFEAPASAARTAFPSAPDCVPATEGAVFDVTYDGFPPGAEAAFQAAVDTWSCRVRSDQPIRVLATWDQLAPSTLGSAGPFLYRNFDGAPTRDVWYASALADALTGRDLGADRPDIEAFFNSDFDDWHFGPGPPPPGDYDLYTVVLHELAHGLGFIGAMTVEGSVGRIGDDPSGPFSYDLHTQTATGAPLLDSDRFPDGSVRLGAALQGEVRFVGRATDQVAGTSVPLYSPPQWVQGGSYSHLSEDVYRVNTADGLMTPFIARGETIAEPGDVVCAVIADVGWSLAGDCAARVGSLPAFDPTLTLERLGPNPTPGRTTIRISSEEAVSIEVRLLDVLGRRVAEYGTFVLVGGTARDVVVDGARMGGGVYFLSVRGGPEPALLPLTVVR</sequence>
<dbReference type="AlphaFoldDB" id="A0A271J1L3"/>
<name>A0A271J1L3_9BACT</name>
<feature type="chain" id="PRO_5012153757" description="Secretion system C-terminal sorting domain-containing protein" evidence="1">
    <location>
        <begin position="20"/>
        <end position="422"/>
    </location>
</feature>
<keyword evidence="1" id="KW-0732">Signal</keyword>
<reference evidence="2 3" key="1">
    <citation type="submission" date="2016-11" db="EMBL/GenBank/DDBJ databases">
        <title>Study of marine rhodopsin-containing bacteria.</title>
        <authorList>
            <person name="Yoshizawa S."/>
            <person name="Kumagai Y."/>
            <person name="Kogure K."/>
        </authorList>
    </citation>
    <scope>NUCLEOTIDE SEQUENCE [LARGE SCALE GENOMIC DNA]</scope>
    <source>
        <strain evidence="2 3">SAORIC-28</strain>
    </source>
</reference>
<keyword evidence="3" id="KW-1185">Reference proteome</keyword>
<evidence type="ECO:0000313" key="3">
    <source>
        <dbReference type="Proteomes" id="UP000216339"/>
    </source>
</evidence>
<accession>A0A271J1L3</accession>